<keyword evidence="3" id="KW-0472">Membrane</keyword>
<dbReference type="GO" id="GO:0016020">
    <property type="term" value="C:membrane"/>
    <property type="evidence" value="ECO:0007669"/>
    <property type="project" value="UniProtKB-SubCell"/>
</dbReference>
<organism evidence="5 6">
    <name type="scientific">Oryzomonas japonica</name>
    <dbReference type="NCBI Taxonomy" id="2603858"/>
    <lineage>
        <taxon>Bacteria</taxon>
        <taxon>Pseudomonadati</taxon>
        <taxon>Thermodesulfobacteriota</taxon>
        <taxon>Desulfuromonadia</taxon>
        <taxon>Geobacterales</taxon>
        <taxon>Geobacteraceae</taxon>
        <taxon>Oryzomonas</taxon>
    </lineage>
</organism>
<dbReference type="InterPro" id="IPR036013">
    <property type="entry name" value="Band_7/SPFH_dom_sf"/>
</dbReference>
<keyword evidence="6" id="KW-1185">Reference proteome</keyword>
<protein>
    <recommendedName>
        <fullName evidence="4">Band 7 domain-containing protein</fullName>
    </recommendedName>
</protein>
<dbReference type="AlphaFoldDB" id="A0A7J4ZNL4"/>
<dbReference type="InterPro" id="IPR001107">
    <property type="entry name" value="Band_7"/>
</dbReference>
<dbReference type="Proteomes" id="UP000420562">
    <property type="component" value="Unassembled WGS sequence"/>
</dbReference>
<comment type="subcellular location">
    <subcellularLocation>
        <location evidence="1">Membrane</location>
        <topology evidence="1">Single-pass membrane protein</topology>
    </subcellularLocation>
</comment>
<dbReference type="InterPro" id="IPR050710">
    <property type="entry name" value="Band7/mec-2_domain"/>
</dbReference>
<gene>
    <name evidence="5" type="ORF">F6V25_15765</name>
</gene>
<sequence>MYDAVALFSWIAHHYYYFLAFTVLVILLWNSVVVVGGNEIALIERRWFGSKMPQGRVVALGKEVGIQARTLGPGLHFLIPFIYKATKSVFTEILENEIGLIESVDGSAIPSGRIFATVVAGHNSFQDGETFIKNGGQKGPQIEVLPPGKYRINPYLFKLTKGSVTEIKDFEIGIVESVDGVAIPEGKIFAQAVAGHSSFQNGEAFITNSGQKGPQIEIIPPGNYRINPYLFKVTKGEATKINEGEIGLVESADGSAIPAGRIFANVVPGHNSFQSGQDFIKSGGQKGPQTEILPPGVYRIHPNLFKITKAAAVVIAKGEVGMVTAQDGAPIPMGRLLAQSVQGHSNYENGEVFLKNGGQKGPQIDVLLPGTYRINLNLFQVQVAPAVVIEANKVGLVTALDGIPLPEREYVASPISGHNDYQDGSAFLTKQGQRGPQLDVLRPGTYYINPFMFSVELDDVAVIERGQVGVVVSNVGEDPTEEMKKRLGSSQNGATEEEGKEKYVVPTGFRGIQEEVAGPGRYYLNRRAFMVYVIDTTNITIDWDDQEDTRFDQLTVISKDGFPIQVSVKVVIRVRPDQAPYMVAKVGSIDNLIQHVIHPMIDSSFRNQASTASAMNFLQSRSEEQTKAENRARTDLERYHVECVSVLICQIRLPEELMQTQTKRIIAEQQQEMYKMEQRSQAERTEMEKMRATADQQPTLVASEIAVKVATQKKTEMITLAEGTAESKALEGVGEGKRLKAIGDGEASKIAAIGEATAQAYSKQQEAIGEEAIKQIKIVELISTAIQNGNIKIVPDVLVTGGGNATEGLMGMLTKLLPGVDIPALVKQSAPSAAIGRPESGRA</sequence>
<evidence type="ECO:0000256" key="1">
    <source>
        <dbReference type="ARBA" id="ARBA00004167"/>
    </source>
</evidence>
<dbReference type="Pfam" id="PF01145">
    <property type="entry name" value="Band_7"/>
    <property type="match status" value="1"/>
</dbReference>
<feature type="transmembrane region" description="Helical" evidence="3">
    <location>
        <begin position="15"/>
        <end position="36"/>
    </location>
</feature>
<comment type="caution">
    <text evidence="5">The sequence shown here is derived from an EMBL/GenBank/DDBJ whole genome shotgun (WGS) entry which is preliminary data.</text>
</comment>
<dbReference type="PANTHER" id="PTHR43327:SF10">
    <property type="entry name" value="STOMATIN-LIKE PROTEIN 2, MITOCHONDRIAL"/>
    <property type="match status" value="1"/>
</dbReference>
<dbReference type="SUPFAM" id="SSF117892">
    <property type="entry name" value="Band 7/SPFH domain"/>
    <property type="match status" value="1"/>
</dbReference>
<dbReference type="EMBL" id="VZQZ01000011">
    <property type="protein sequence ID" value="KAB0663881.1"/>
    <property type="molecule type" value="Genomic_DNA"/>
</dbReference>
<keyword evidence="3" id="KW-1133">Transmembrane helix</keyword>
<evidence type="ECO:0000256" key="2">
    <source>
        <dbReference type="SAM" id="MobiDB-lite"/>
    </source>
</evidence>
<feature type="domain" description="Band 7" evidence="4">
    <location>
        <begin position="507"/>
        <end position="682"/>
    </location>
</feature>
<evidence type="ECO:0000313" key="5">
    <source>
        <dbReference type="EMBL" id="KAB0663881.1"/>
    </source>
</evidence>
<reference evidence="5 6" key="1">
    <citation type="submission" date="2019-09" db="EMBL/GenBank/DDBJ databases">
        <title>Geobacter sp. Red96, a novel strain isolated from paddy soil.</title>
        <authorList>
            <person name="Xu Z."/>
            <person name="Masuda Y."/>
            <person name="Itoh H."/>
            <person name="Senoo K."/>
        </authorList>
    </citation>
    <scope>NUCLEOTIDE SEQUENCE [LARGE SCALE GENOMIC DNA]</scope>
    <source>
        <strain evidence="5 6">Red96</strain>
    </source>
</reference>
<proteinExistence type="predicted"/>
<name>A0A7J4ZNL4_9BACT</name>
<dbReference type="PANTHER" id="PTHR43327">
    <property type="entry name" value="STOMATIN-LIKE PROTEIN 2, MITOCHONDRIAL"/>
    <property type="match status" value="1"/>
</dbReference>
<keyword evidence="3" id="KW-0812">Transmembrane</keyword>
<dbReference type="Gene3D" id="3.30.479.30">
    <property type="entry name" value="Band 7 domain"/>
    <property type="match status" value="1"/>
</dbReference>
<dbReference type="RefSeq" id="WP_151129570.1">
    <property type="nucleotide sequence ID" value="NZ_VZQZ01000011.1"/>
</dbReference>
<feature type="region of interest" description="Disordered" evidence="2">
    <location>
        <begin position="481"/>
        <end position="500"/>
    </location>
</feature>
<accession>A0A7J4ZNL4</accession>
<evidence type="ECO:0000256" key="3">
    <source>
        <dbReference type="SAM" id="Phobius"/>
    </source>
</evidence>
<evidence type="ECO:0000313" key="6">
    <source>
        <dbReference type="Proteomes" id="UP000420562"/>
    </source>
</evidence>
<evidence type="ECO:0000259" key="4">
    <source>
        <dbReference type="Pfam" id="PF01145"/>
    </source>
</evidence>